<dbReference type="eggNOG" id="ENOG502ZAXQ">
    <property type="taxonomic scope" value="Bacteria"/>
</dbReference>
<comment type="caution">
    <text evidence="1">The sequence shown here is derived from an EMBL/GenBank/DDBJ whole genome shotgun (WGS) entry which is preliminary data.</text>
</comment>
<organism evidence="1 2">
    <name type="scientific">Eshraghiella crossota DSM 2876</name>
    <dbReference type="NCBI Taxonomy" id="511680"/>
    <lineage>
        <taxon>Bacteria</taxon>
        <taxon>Bacillati</taxon>
        <taxon>Bacillota</taxon>
        <taxon>Clostridia</taxon>
        <taxon>Lachnospirales</taxon>
        <taxon>Lachnospiraceae</taxon>
        <taxon>Eshraghiella</taxon>
    </lineage>
</organism>
<evidence type="ECO:0000313" key="2">
    <source>
        <dbReference type="Proteomes" id="UP000006238"/>
    </source>
</evidence>
<protein>
    <recommendedName>
        <fullName evidence="3">Sce7725 family protein</fullName>
    </recommendedName>
</protein>
<sequence>MEVRSMYFPYLRGRQFELIALRELVEKGVLSSRITPIIEPVKLSSTLVKTIEAYGENSKQLAIITNPKVGSFSSDAREEKNQKLKESLSACLKENNNILYMYLLRASSKPEKFIARHADNMGTICDDKDAISVYEAYFAETDVKYNLIPDESGFRRKIRKNRVLLADKFNKLDRNNDYIEVDDEPFSEDHLYYQEDGYVGFADYSIVGEEYNETGFAPYAVAIHIVYFDKDDSLRVKHFVSDSNDDISDPAGKFQEALSKLVAWNETKQLDTVAMKEFEDLYHREAYPGLGTVKKLSIMHHLELIGRYLDKE</sequence>
<name>D4RZM9_9FIRM</name>
<keyword evidence="2" id="KW-1185">Reference proteome</keyword>
<dbReference type="STRING" id="45851.BHV86_02360"/>
<accession>D4RZM9</accession>
<gene>
    <name evidence="1" type="ORF">BUTYVIB_01295</name>
</gene>
<dbReference type="HOGENOM" id="CLU_076300_1_0_9"/>
<reference evidence="1 2" key="1">
    <citation type="submission" date="2010-02" db="EMBL/GenBank/DDBJ databases">
        <authorList>
            <person name="Weinstock G."/>
            <person name="Sodergren E."/>
            <person name="Clifton S."/>
            <person name="Fulton L."/>
            <person name="Fulton B."/>
            <person name="Courtney L."/>
            <person name="Fronick C."/>
            <person name="Harrison M."/>
            <person name="Strong C."/>
            <person name="Farmer C."/>
            <person name="Delahaunty K."/>
            <person name="Markovic C."/>
            <person name="Hall O."/>
            <person name="Minx P."/>
            <person name="Tomlinson C."/>
            <person name="Mitreva M."/>
            <person name="Nelson J."/>
            <person name="Hou S."/>
            <person name="Wollam A."/>
            <person name="Pepin K.H."/>
            <person name="Johnson M."/>
            <person name="Bhonagiri V."/>
            <person name="Zhang X."/>
            <person name="Suruliraj S."/>
            <person name="Warren W."/>
            <person name="Chinwalla A."/>
            <person name="Mardis E.R."/>
            <person name="Wilson R.K."/>
        </authorList>
    </citation>
    <scope>NUCLEOTIDE SEQUENCE [LARGE SCALE GENOMIC DNA]</scope>
    <source>
        <strain evidence="1 2">DSM 2876</strain>
    </source>
</reference>
<dbReference type="InterPro" id="IPR047727">
    <property type="entry name" value="Sce7725-like"/>
</dbReference>
<dbReference type="EMBL" id="ABWN01000028">
    <property type="protein sequence ID" value="EFF68637.1"/>
    <property type="molecule type" value="Genomic_DNA"/>
</dbReference>
<dbReference type="Proteomes" id="UP000006238">
    <property type="component" value="Unassembled WGS sequence"/>
</dbReference>
<dbReference type="AlphaFoldDB" id="D4RZM9"/>
<proteinExistence type="predicted"/>
<evidence type="ECO:0008006" key="3">
    <source>
        <dbReference type="Google" id="ProtNLM"/>
    </source>
</evidence>
<dbReference type="NCBIfam" id="NF033831">
    <property type="entry name" value="sce7725_fam"/>
    <property type="match status" value="1"/>
</dbReference>
<evidence type="ECO:0000313" key="1">
    <source>
        <dbReference type="EMBL" id="EFF68637.1"/>
    </source>
</evidence>